<keyword evidence="3 6" id="KW-0812">Transmembrane</keyword>
<organism evidence="8 9">
    <name type="scientific">Amnibacterium kyonggiense</name>
    <dbReference type="NCBI Taxonomy" id="595671"/>
    <lineage>
        <taxon>Bacteria</taxon>
        <taxon>Bacillati</taxon>
        <taxon>Actinomycetota</taxon>
        <taxon>Actinomycetes</taxon>
        <taxon>Micrococcales</taxon>
        <taxon>Microbacteriaceae</taxon>
        <taxon>Amnibacterium</taxon>
    </lineage>
</organism>
<dbReference type="AlphaFoldDB" id="A0A4R7FPE7"/>
<dbReference type="InterPro" id="IPR023271">
    <property type="entry name" value="Aquaporin-like"/>
</dbReference>
<evidence type="ECO:0000256" key="1">
    <source>
        <dbReference type="ARBA" id="ARBA00004141"/>
    </source>
</evidence>
<dbReference type="Gene3D" id="1.20.1080.10">
    <property type="entry name" value="Glycerol uptake facilitator protein"/>
    <property type="match status" value="1"/>
</dbReference>
<keyword evidence="2 6" id="KW-0813">Transport</keyword>
<evidence type="ECO:0000256" key="7">
    <source>
        <dbReference type="SAM" id="Phobius"/>
    </source>
</evidence>
<dbReference type="EMBL" id="SOAM01000001">
    <property type="protein sequence ID" value="TDS79611.1"/>
    <property type="molecule type" value="Genomic_DNA"/>
</dbReference>
<comment type="similarity">
    <text evidence="6">Belongs to the MIP/aquaporin (TC 1.A.8) family.</text>
</comment>
<feature type="transmembrane region" description="Helical" evidence="7">
    <location>
        <begin position="157"/>
        <end position="179"/>
    </location>
</feature>
<dbReference type="PROSITE" id="PS00221">
    <property type="entry name" value="MIP"/>
    <property type="match status" value="1"/>
</dbReference>
<sequence>MTTADPSTTERRTAPDAPRAVAPRLGAEAFGTFLLVLGGVGTALFAAAFPSAQDNALGVGHLGVALAFGLALLAGILLVGRTSGGHFNPAVTLGFAIAGRFAWRDVPGYVVAQLVGGALASSVLVVVASTGPSGFLANAQESGFASNGWGAHSPGGFGLLGVLLTEALLTGVFVAVILAVTARAELAAIAPFGISLTLTVVHLISIPISNTSVNPARSIATAIYGGPDALAQVWAFILAPIVGGLIAGALHRAAVLRAGRLG</sequence>
<feature type="transmembrane region" description="Helical" evidence="7">
    <location>
        <begin position="29"/>
        <end position="49"/>
    </location>
</feature>
<evidence type="ECO:0000313" key="8">
    <source>
        <dbReference type="EMBL" id="TDS79611.1"/>
    </source>
</evidence>
<evidence type="ECO:0000313" key="9">
    <source>
        <dbReference type="Proteomes" id="UP000295344"/>
    </source>
</evidence>
<dbReference type="PANTHER" id="PTHR45724">
    <property type="entry name" value="AQUAPORIN NIP2-1"/>
    <property type="match status" value="1"/>
</dbReference>
<keyword evidence="5 7" id="KW-0472">Membrane</keyword>
<reference evidence="8 9" key="1">
    <citation type="submission" date="2019-03" db="EMBL/GenBank/DDBJ databases">
        <title>Genomic Encyclopedia of Archaeal and Bacterial Type Strains, Phase II (KMG-II): from individual species to whole genera.</title>
        <authorList>
            <person name="Goeker M."/>
        </authorList>
    </citation>
    <scope>NUCLEOTIDE SEQUENCE [LARGE SCALE GENOMIC DNA]</scope>
    <source>
        <strain evidence="8 9">DSM 24782</strain>
    </source>
</reference>
<proteinExistence type="inferred from homology"/>
<dbReference type="PRINTS" id="PR00783">
    <property type="entry name" value="MINTRINSICP"/>
</dbReference>
<feature type="transmembrane region" description="Helical" evidence="7">
    <location>
        <begin position="56"/>
        <end position="80"/>
    </location>
</feature>
<comment type="subcellular location">
    <subcellularLocation>
        <location evidence="1">Membrane</location>
        <topology evidence="1">Multi-pass membrane protein</topology>
    </subcellularLocation>
</comment>
<dbReference type="RefSeq" id="WP_133763942.1">
    <property type="nucleotide sequence ID" value="NZ_BAAARP010000001.1"/>
</dbReference>
<comment type="caution">
    <text evidence="8">The sequence shown here is derived from an EMBL/GenBank/DDBJ whole genome shotgun (WGS) entry which is preliminary data.</text>
</comment>
<dbReference type="GO" id="GO:0015267">
    <property type="term" value="F:channel activity"/>
    <property type="evidence" value="ECO:0007669"/>
    <property type="project" value="InterPro"/>
</dbReference>
<accession>A0A4R7FPE7</accession>
<dbReference type="InterPro" id="IPR000425">
    <property type="entry name" value="MIP"/>
</dbReference>
<name>A0A4R7FPE7_9MICO</name>
<dbReference type="SUPFAM" id="SSF81338">
    <property type="entry name" value="Aquaporin-like"/>
    <property type="match status" value="1"/>
</dbReference>
<evidence type="ECO:0000256" key="6">
    <source>
        <dbReference type="RuleBase" id="RU000477"/>
    </source>
</evidence>
<dbReference type="InterPro" id="IPR034294">
    <property type="entry name" value="Aquaporin_transptr"/>
</dbReference>
<gene>
    <name evidence="8" type="ORF">CLV52_0145</name>
</gene>
<dbReference type="OrthoDB" id="9807293at2"/>
<dbReference type="Proteomes" id="UP000295344">
    <property type="component" value="Unassembled WGS sequence"/>
</dbReference>
<evidence type="ECO:0000256" key="4">
    <source>
        <dbReference type="ARBA" id="ARBA00022989"/>
    </source>
</evidence>
<dbReference type="InterPro" id="IPR022357">
    <property type="entry name" value="MIP_CS"/>
</dbReference>
<dbReference type="GO" id="GO:0016020">
    <property type="term" value="C:membrane"/>
    <property type="evidence" value="ECO:0007669"/>
    <property type="project" value="UniProtKB-SubCell"/>
</dbReference>
<evidence type="ECO:0000256" key="5">
    <source>
        <dbReference type="ARBA" id="ARBA00023136"/>
    </source>
</evidence>
<keyword evidence="4 7" id="KW-1133">Transmembrane helix</keyword>
<feature type="transmembrane region" description="Helical" evidence="7">
    <location>
        <begin position="186"/>
        <end position="209"/>
    </location>
</feature>
<feature type="transmembrane region" description="Helical" evidence="7">
    <location>
        <begin position="229"/>
        <end position="250"/>
    </location>
</feature>
<dbReference type="Pfam" id="PF00230">
    <property type="entry name" value="MIP"/>
    <property type="match status" value="1"/>
</dbReference>
<evidence type="ECO:0000256" key="2">
    <source>
        <dbReference type="ARBA" id="ARBA00022448"/>
    </source>
</evidence>
<keyword evidence="9" id="KW-1185">Reference proteome</keyword>
<protein>
    <submittedName>
        <fullName evidence="8">Aquaporin Z</fullName>
    </submittedName>
</protein>
<feature type="transmembrane region" description="Helical" evidence="7">
    <location>
        <begin position="110"/>
        <end position="137"/>
    </location>
</feature>
<dbReference type="PANTHER" id="PTHR45724:SF13">
    <property type="entry name" value="AQUAPORIN NIP1-1-RELATED"/>
    <property type="match status" value="1"/>
</dbReference>
<evidence type="ECO:0000256" key="3">
    <source>
        <dbReference type="ARBA" id="ARBA00022692"/>
    </source>
</evidence>